<comment type="catalytic activity">
    <reaction evidence="8 9">
        <text>GTP + H2O = GDP + phosphate + H(+)</text>
        <dbReference type="Rhea" id="RHEA:19669"/>
        <dbReference type="ChEBI" id="CHEBI:15377"/>
        <dbReference type="ChEBI" id="CHEBI:15378"/>
        <dbReference type="ChEBI" id="CHEBI:37565"/>
        <dbReference type="ChEBI" id="CHEBI:43474"/>
        <dbReference type="ChEBI" id="CHEBI:58189"/>
        <dbReference type="EC" id="3.6.5.4"/>
    </reaction>
</comment>
<feature type="binding site" evidence="9">
    <location>
        <begin position="194"/>
        <end position="198"/>
    </location>
    <ligand>
        <name>GTP</name>
        <dbReference type="ChEBI" id="CHEBI:37565"/>
    </ligand>
</feature>
<evidence type="ECO:0000256" key="6">
    <source>
        <dbReference type="ARBA" id="ARBA00023136"/>
    </source>
</evidence>
<dbReference type="CDD" id="cd17874">
    <property type="entry name" value="FtsY"/>
    <property type="match status" value="1"/>
</dbReference>
<accession>A0ABT4CW00</accession>
<comment type="function">
    <text evidence="9">Involved in targeting and insertion of nascent membrane proteins into the cytoplasmic membrane. Acts as a receptor for the complex formed by the signal recognition particle (SRP) and the ribosome-nascent chain (RNC).</text>
</comment>
<keyword evidence="2 9" id="KW-0963">Cytoplasm</keyword>
<dbReference type="InterPro" id="IPR042101">
    <property type="entry name" value="SRP54_N_sf"/>
</dbReference>
<keyword evidence="6 9" id="KW-0472">Membrane</keyword>
<keyword evidence="7 9" id="KW-0675">Receptor</keyword>
<dbReference type="HAMAP" id="MF_00920">
    <property type="entry name" value="FtsY"/>
    <property type="match status" value="1"/>
</dbReference>
<dbReference type="Gene3D" id="1.20.120.140">
    <property type="entry name" value="Signal recognition particle SRP54, nucleotide-binding domain"/>
    <property type="match status" value="1"/>
</dbReference>
<reference evidence="11" key="1">
    <citation type="submission" date="2022-12" db="EMBL/GenBank/DDBJ databases">
        <authorList>
            <person name="Wang J."/>
        </authorList>
    </citation>
    <scope>NUCLEOTIDE SEQUENCE</scope>
    <source>
        <strain evidence="11">HY-42-06</strain>
    </source>
</reference>
<dbReference type="Proteomes" id="UP001079657">
    <property type="component" value="Unassembled WGS sequence"/>
</dbReference>
<dbReference type="InterPro" id="IPR013822">
    <property type="entry name" value="Signal_recog_particl_SRP54_hlx"/>
</dbReference>
<proteinExistence type="inferred from homology"/>
<evidence type="ECO:0000256" key="2">
    <source>
        <dbReference type="ARBA" id="ARBA00022490"/>
    </source>
</evidence>
<evidence type="ECO:0000256" key="7">
    <source>
        <dbReference type="ARBA" id="ARBA00023170"/>
    </source>
</evidence>
<evidence type="ECO:0000256" key="3">
    <source>
        <dbReference type="ARBA" id="ARBA00022741"/>
    </source>
</evidence>
<keyword evidence="5 9" id="KW-0342">GTP-binding</keyword>
<dbReference type="RefSeq" id="WP_268051366.1">
    <property type="nucleotide sequence ID" value="NZ_JAPQES010000007.1"/>
</dbReference>
<dbReference type="InterPro" id="IPR004390">
    <property type="entry name" value="SR_rcpt_FtsY"/>
</dbReference>
<dbReference type="InterPro" id="IPR027417">
    <property type="entry name" value="P-loop_NTPase"/>
</dbReference>
<feature type="binding site" evidence="9">
    <location>
        <begin position="258"/>
        <end position="261"/>
    </location>
    <ligand>
        <name>GTP</name>
        <dbReference type="ChEBI" id="CHEBI:37565"/>
    </ligand>
</feature>
<evidence type="ECO:0000256" key="4">
    <source>
        <dbReference type="ARBA" id="ARBA00022801"/>
    </source>
</evidence>
<evidence type="ECO:0000256" key="5">
    <source>
        <dbReference type="ARBA" id="ARBA00023134"/>
    </source>
</evidence>
<evidence type="ECO:0000256" key="1">
    <source>
        <dbReference type="ARBA" id="ARBA00022475"/>
    </source>
</evidence>
<feature type="binding site" evidence="9">
    <location>
        <begin position="112"/>
        <end position="119"/>
    </location>
    <ligand>
        <name>GTP</name>
        <dbReference type="ChEBI" id="CHEBI:37565"/>
    </ligand>
</feature>
<keyword evidence="1 9" id="KW-1003">Cell membrane</keyword>
<dbReference type="InterPro" id="IPR000897">
    <property type="entry name" value="SRP54_GTPase_dom"/>
</dbReference>
<gene>
    <name evidence="9 11" type="primary">ftsY</name>
    <name evidence="11" type="ORF">OXH55_17275</name>
</gene>
<evidence type="ECO:0000313" key="11">
    <source>
        <dbReference type="EMBL" id="MCY6372386.1"/>
    </source>
</evidence>
<dbReference type="PANTHER" id="PTHR43134">
    <property type="entry name" value="SIGNAL RECOGNITION PARTICLE RECEPTOR SUBUNIT ALPHA"/>
    <property type="match status" value="1"/>
</dbReference>
<dbReference type="EC" id="3.6.5.4" evidence="9"/>
<comment type="similarity">
    <text evidence="9">Belongs to the GTP-binding SRP family. FtsY subfamily.</text>
</comment>
<keyword evidence="12" id="KW-1185">Reference proteome</keyword>
<dbReference type="EMBL" id="JAPQES010000007">
    <property type="protein sequence ID" value="MCY6372386.1"/>
    <property type="molecule type" value="Genomic_DNA"/>
</dbReference>
<comment type="caution">
    <text evidence="11">The sequence shown here is derived from an EMBL/GenBank/DDBJ whole genome shotgun (WGS) entry which is preliminary data.</text>
</comment>
<keyword evidence="3 9" id="KW-0547">Nucleotide-binding</keyword>
<evidence type="ECO:0000256" key="8">
    <source>
        <dbReference type="ARBA" id="ARBA00048027"/>
    </source>
</evidence>
<feature type="domain" description="SRP54-type proteins GTP-binding" evidence="10">
    <location>
        <begin position="279"/>
        <end position="292"/>
    </location>
</feature>
<evidence type="ECO:0000256" key="9">
    <source>
        <dbReference type="HAMAP-Rule" id="MF_00920"/>
    </source>
</evidence>
<name>A0ABT4CW00_9CLOT</name>
<dbReference type="Pfam" id="PF00448">
    <property type="entry name" value="SRP54"/>
    <property type="match status" value="1"/>
</dbReference>
<protein>
    <recommendedName>
        <fullName evidence="9">Signal recognition particle receptor FtsY</fullName>
        <shortName evidence="9">SRP receptor</shortName>
        <ecNumber evidence="9">3.6.5.4</ecNumber>
    </recommendedName>
</protein>
<dbReference type="SUPFAM" id="SSF47364">
    <property type="entry name" value="Domain of the SRP/SRP receptor G-proteins"/>
    <property type="match status" value="1"/>
</dbReference>
<dbReference type="PANTHER" id="PTHR43134:SF1">
    <property type="entry name" value="SIGNAL RECOGNITION PARTICLE RECEPTOR SUBUNIT ALPHA"/>
    <property type="match status" value="1"/>
</dbReference>
<dbReference type="InterPro" id="IPR036225">
    <property type="entry name" value="SRP/SRP_N"/>
</dbReference>
<organism evidence="11 12">
    <name type="scientific">Clostridium ganghwense</name>
    <dbReference type="NCBI Taxonomy" id="312089"/>
    <lineage>
        <taxon>Bacteria</taxon>
        <taxon>Bacillati</taxon>
        <taxon>Bacillota</taxon>
        <taxon>Clostridia</taxon>
        <taxon>Eubacteriales</taxon>
        <taxon>Clostridiaceae</taxon>
        <taxon>Clostridium</taxon>
    </lineage>
</organism>
<dbReference type="PROSITE" id="PS00300">
    <property type="entry name" value="SRP54"/>
    <property type="match status" value="1"/>
</dbReference>
<dbReference type="SUPFAM" id="SSF52540">
    <property type="entry name" value="P-loop containing nucleoside triphosphate hydrolases"/>
    <property type="match status" value="1"/>
</dbReference>
<evidence type="ECO:0000313" key="12">
    <source>
        <dbReference type="Proteomes" id="UP001079657"/>
    </source>
</evidence>
<comment type="subcellular location">
    <subcellularLocation>
        <location evidence="9">Cell membrane</location>
        <topology evidence="9">Peripheral membrane protein</topology>
        <orientation evidence="9">Cytoplasmic side</orientation>
    </subcellularLocation>
    <subcellularLocation>
        <location evidence="9">Cytoplasm</location>
    </subcellularLocation>
</comment>
<dbReference type="SMART" id="SM00963">
    <property type="entry name" value="SRP54_N"/>
    <property type="match status" value="1"/>
</dbReference>
<comment type="subunit">
    <text evidence="9">Part of the signal recognition particle protein translocation system, which is composed of SRP and FtsY.</text>
</comment>
<dbReference type="SMART" id="SM00962">
    <property type="entry name" value="SRP54"/>
    <property type="match status" value="1"/>
</dbReference>
<dbReference type="SMART" id="SM00382">
    <property type="entry name" value="AAA"/>
    <property type="match status" value="1"/>
</dbReference>
<evidence type="ECO:0000259" key="10">
    <source>
        <dbReference type="PROSITE" id="PS00300"/>
    </source>
</evidence>
<sequence>MLGNLFEKLKSGLSKTKDNLTEKVSEVLNLAVKIDEELYEELEEILITADIGVDTSLDIIERVKIKVKEKKIKDPKEVYSCLKEVLVEVLCEGKDEGGIKPKTTPLVTLVIGVNGAGKTTSIGKISSKLKMDGYKVVMAAADTFRAAAIDQLEVWSNRAGVDIIRHQEGSDPGAVVFDAIQASKARKADVLICDTAGRLHNKKNLMNELEKINRIIDREYNEASKETLLVLDATTGQNALQQAKQFTEVCPIDGIILTKLDGTAKGGVVIAIKHQLNIPVKLIGVGEGIEDLQEFNAEDFVEALF</sequence>
<dbReference type="Gene3D" id="3.40.50.300">
    <property type="entry name" value="P-loop containing nucleotide triphosphate hydrolases"/>
    <property type="match status" value="1"/>
</dbReference>
<dbReference type="Pfam" id="PF02881">
    <property type="entry name" value="SRP54_N"/>
    <property type="match status" value="1"/>
</dbReference>
<dbReference type="InterPro" id="IPR003593">
    <property type="entry name" value="AAA+_ATPase"/>
</dbReference>
<keyword evidence="4 9" id="KW-0378">Hydrolase</keyword>
<dbReference type="NCBIfam" id="TIGR00064">
    <property type="entry name" value="ftsY"/>
    <property type="match status" value="1"/>
</dbReference>